<dbReference type="InterPro" id="IPR042106">
    <property type="entry name" value="Nuo/plastoQ_OxRdtase_6_NuoJ"/>
</dbReference>
<evidence type="ECO:0000256" key="6">
    <source>
        <dbReference type="ARBA" id="ARBA00022448"/>
    </source>
</evidence>
<sequence length="201" mass="22283">MANILKLPELIYEVLFIFVELGLIFGSLGVVFLTNIVYSAFLSGLVFVCISFLYLLLDADFVATAQILIYVGAVNILIVFAAMLINKPQSLQIFPSWTVGDTITLILCTSLFFLLNSMILNISWSNLFLIKQSNKIVEQISKSSIQRIGSSLLIDSLLPFELPSIVLSVALIGAITMARKEKKVKLQKNRALQVTKDSFIS</sequence>
<keyword evidence="8 20" id="KW-0934">Plastid</keyword>
<dbReference type="EC" id="7.1.1.-" evidence="20"/>
<evidence type="ECO:0000256" key="1">
    <source>
        <dbReference type="ARBA" id="ARBA00004059"/>
    </source>
</evidence>
<evidence type="ECO:0000256" key="15">
    <source>
        <dbReference type="ARBA" id="ARBA00023027"/>
    </source>
</evidence>
<feature type="transmembrane region" description="Helical" evidence="20">
    <location>
        <begin position="97"/>
        <end position="119"/>
    </location>
</feature>
<evidence type="ECO:0000256" key="14">
    <source>
        <dbReference type="ARBA" id="ARBA00022989"/>
    </source>
</evidence>
<keyword evidence="17 20" id="KW-0472">Membrane</keyword>
<evidence type="ECO:0000256" key="4">
    <source>
        <dbReference type="ARBA" id="ARBA00011199"/>
    </source>
</evidence>
<evidence type="ECO:0000256" key="8">
    <source>
        <dbReference type="ARBA" id="ARBA00022640"/>
    </source>
</evidence>
<evidence type="ECO:0000256" key="3">
    <source>
        <dbReference type="ARBA" id="ARBA00005698"/>
    </source>
</evidence>
<reference evidence="21" key="1">
    <citation type="journal article" date="2018" name="PLoS ONE">
        <title>Genome-wide organellar analyses from the hornwort Leiosporoceros dussii show low frequency of RNA editing.</title>
        <authorList>
            <person name="Villarreal A.J."/>
            <person name="Turmel M."/>
            <person name="Bourgouin-Couture M."/>
            <person name="Laroche J."/>
            <person name="Salazar Allen N."/>
            <person name="Li F.W."/>
            <person name="Cheng S."/>
            <person name="Renzaglia K."/>
            <person name="Lemieux C."/>
        </authorList>
    </citation>
    <scope>NUCLEOTIDE SEQUENCE</scope>
</reference>
<dbReference type="AlphaFoldDB" id="A0A385KE04"/>
<dbReference type="GeneID" id="38332710"/>
<keyword evidence="7 20" id="KW-0150">Chloroplast</keyword>
<name>A0A385KE04_9EMBR</name>
<comment type="subunit">
    <text evidence="4 20">NDH is composed of at least 16 different subunits, 5 of which are encoded in the nucleus.</text>
</comment>
<evidence type="ECO:0000256" key="12">
    <source>
        <dbReference type="ARBA" id="ARBA00022957"/>
    </source>
</evidence>
<comment type="catalytic activity">
    <reaction evidence="18 20">
        <text>a plastoquinone + NADPH + (n+1) H(+)(in) = a plastoquinol + NADP(+) + n H(+)(out)</text>
        <dbReference type="Rhea" id="RHEA:42612"/>
        <dbReference type="Rhea" id="RHEA-COMP:9561"/>
        <dbReference type="Rhea" id="RHEA-COMP:9562"/>
        <dbReference type="ChEBI" id="CHEBI:15378"/>
        <dbReference type="ChEBI" id="CHEBI:17757"/>
        <dbReference type="ChEBI" id="CHEBI:57783"/>
        <dbReference type="ChEBI" id="CHEBI:58349"/>
        <dbReference type="ChEBI" id="CHEBI:62192"/>
    </reaction>
</comment>
<evidence type="ECO:0000256" key="18">
    <source>
        <dbReference type="ARBA" id="ARBA00047726"/>
    </source>
</evidence>
<evidence type="ECO:0000256" key="7">
    <source>
        <dbReference type="ARBA" id="ARBA00022528"/>
    </source>
</evidence>
<keyword evidence="13" id="KW-1278">Translocase</keyword>
<accession>A0A385KE04</accession>
<comment type="subcellular location">
    <subcellularLocation>
        <location evidence="2">Plastid</location>
        <location evidence="2">Chloroplast thylakoid membrane</location>
        <topology evidence="2">Multi-pass membrane protein</topology>
    </subcellularLocation>
</comment>
<evidence type="ECO:0000313" key="21">
    <source>
        <dbReference type="EMBL" id="AXZ70891.1"/>
    </source>
</evidence>
<dbReference type="GO" id="GO:0048038">
    <property type="term" value="F:quinone binding"/>
    <property type="evidence" value="ECO:0007669"/>
    <property type="project" value="UniProtKB-KW"/>
</dbReference>
<dbReference type="FunFam" id="1.20.120.1200:FF:000002">
    <property type="entry name" value="NAD(P)H-quinone oxidoreductase subunit 6, chloroplastic"/>
    <property type="match status" value="1"/>
</dbReference>
<dbReference type="PANTHER" id="PTHR48479">
    <property type="entry name" value="NAD(P)H-QUINONE OXIDOREDUCTASE SUBUNIT 6, CHLOROPLASTIC"/>
    <property type="match status" value="1"/>
</dbReference>
<organism evidence="21">
    <name type="scientific">Leiosporoceros dussii</name>
    <dbReference type="NCBI Taxonomy" id="263836"/>
    <lineage>
        <taxon>Eukaryota</taxon>
        <taxon>Viridiplantae</taxon>
        <taxon>Streptophyta</taxon>
        <taxon>Embryophyta</taxon>
        <taxon>Anthocerotophyta</taxon>
        <taxon>Leiosporocerotopsida</taxon>
        <taxon>Leiosporocerotales</taxon>
        <taxon>Leiosporocerotaceae</taxon>
        <taxon>Leiosporoceros</taxon>
    </lineage>
</organism>
<proteinExistence type="inferred from homology"/>
<dbReference type="GO" id="GO:0008137">
    <property type="term" value="F:NADH dehydrogenase (ubiquinone) activity"/>
    <property type="evidence" value="ECO:0007669"/>
    <property type="project" value="UniProtKB-UniRule"/>
</dbReference>
<keyword evidence="15 20" id="KW-0520">NAD</keyword>
<dbReference type="InterPro" id="IPR050290">
    <property type="entry name" value="NAD(P)H-Q_Oxidoreduct_6"/>
</dbReference>
<dbReference type="EMBL" id="MH577299">
    <property type="protein sequence ID" value="AXZ70891.1"/>
    <property type="molecule type" value="Genomic_DNA"/>
</dbReference>
<gene>
    <name evidence="21" type="primary">ndhG</name>
</gene>
<geneLocation type="chloroplast" evidence="21"/>
<feature type="transmembrane region" description="Helical" evidence="20">
    <location>
        <begin position="40"/>
        <end position="57"/>
    </location>
</feature>
<evidence type="ECO:0000256" key="5">
    <source>
        <dbReference type="ARBA" id="ARBA00018131"/>
    </source>
</evidence>
<keyword evidence="6" id="KW-0813">Transport</keyword>
<evidence type="ECO:0000256" key="13">
    <source>
        <dbReference type="ARBA" id="ARBA00022967"/>
    </source>
</evidence>
<dbReference type="PANTHER" id="PTHR48479:SF1">
    <property type="entry name" value="NAD(P)H-QUINONE OXIDOREDUCTASE SUBUNIT 6, CHLOROPLASTIC"/>
    <property type="match status" value="1"/>
</dbReference>
<comment type="function">
    <text evidence="1 20">NDH shuttles electrons from NAD(P)H:plastoquinone, via FMN and iron-sulfur (Fe-S) centers, to quinones in the photosynthetic chain and possibly in a chloroplast respiratory chain. The immediate electron acceptor for the enzyme in this species is believed to be plastoquinone. Couples the redox reaction to proton translocation, and thus conserves the redox energy in a proton gradient.</text>
</comment>
<reference evidence="21" key="2">
    <citation type="submission" date="2018-07" db="EMBL/GenBank/DDBJ databases">
        <authorList>
            <person name="Quirk P.G."/>
            <person name="Krulwich T.A."/>
        </authorList>
    </citation>
    <scope>NUCLEOTIDE SEQUENCE</scope>
</reference>
<evidence type="ECO:0000256" key="19">
    <source>
        <dbReference type="ARBA" id="ARBA00048026"/>
    </source>
</evidence>
<evidence type="ECO:0000256" key="20">
    <source>
        <dbReference type="RuleBase" id="RU004431"/>
    </source>
</evidence>
<keyword evidence="10 20" id="KW-0874">Quinone</keyword>
<keyword evidence="16 20" id="KW-0793">Thylakoid</keyword>
<dbReference type="Pfam" id="PF00499">
    <property type="entry name" value="Oxidored_q3"/>
    <property type="match status" value="1"/>
</dbReference>
<feature type="transmembrane region" description="Helical" evidence="20">
    <location>
        <begin position="12"/>
        <end position="33"/>
    </location>
</feature>
<evidence type="ECO:0000256" key="17">
    <source>
        <dbReference type="ARBA" id="ARBA00023136"/>
    </source>
</evidence>
<keyword evidence="14 20" id="KW-1133">Transmembrane helix</keyword>
<keyword evidence="12 20" id="KW-0618">Plastoquinone</keyword>
<dbReference type="RefSeq" id="YP_009531797.1">
    <property type="nucleotide sequence ID" value="NC_039750.1"/>
</dbReference>
<evidence type="ECO:0000256" key="16">
    <source>
        <dbReference type="ARBA" id="ARBA00023078"/>
    </source>
</evidence>
<dbReference type="Gene3D" id="1.20.120.1200">
    <property type="entry name" value="NADH-ubiquinone/plastoquinone oxidoreductase chain 6, subunit NuoJ"/>
    <property type="match status" value="1"/>
</dbReference>
<evidence type="ECO:0000256" key="2">
    <source>
        <dbReference type="ARBA" id="ARBA00004454"/>
    </source>
</evidence>
<keyword evidence="11 20" id="KW-0521">NADP</keyword>
<evidence type="ECO:0000256" key="11">
    <source>
        <dbReference type="ARBA" id="ARBA00022857"/>
    </source>
</evidence>
<feature type="transmembrane region" description="Helical" evidence="20">
    <location>
        <begin position="63"/>
        <end position="85"/>
    </location>
</feature>
<dbReference type="GO" id="GO:0009535">
    <property type="term" value="C:chloroplast thylakoid membrane"/>
    <property type="evidence" value="ECO:0007669"/>
    <property type="project" value="UniProtKB-SubCell"/>
</dbReference>
<evidence type="ECO:0000256" key="10">
    <source>
        <dbReference type="ARBA" id="ARBA00022719"/>
    </source>
</evidence>
<feature type="transmembrane region" description="Helical" evidence="20">
    <location>
        <begin position="160"/>
        <end position="178"/>
    </location>
</feature>
<dbReference type="InterPro" id="IPR001457">
    <property type="entry name" value="NADH_UbQ/plastoQ_OxRdtase_su6"/>
</dbReference>
<keyword evidence="9 20" id="KW-0812">Transmembrane</keyword>
<protein>
    <recommendedName>
        <fullName evidence="5 20">NAD(P)H-quinone oxidoreductase subunit 6, chloroplastic</fullName>
        <ecNumber evidence="20">7.1.1.-</ecNumber>
    </recommendedName>
</protein>
<evidence type="ECO:0000256" key="9">
    <source>
        <dbReference type="ARBA" id="ARBA00022692"/>
    </source>
</evidence>
<comment type="similarity">
    <text evidence="3 20">Belongs to the complex I subunit 6 family.</text>
</comment>
<comment type="catalytic activity">
    <reaction evidence="19 20">
        <text>a plastoquinone + NADH + (n+1) H(+)(in) = a plastoquinol + NAD(+) + n H(+)(out)</text>
        <dbReference type="Rhea" id="RHEA:42608"/>
        <dbReference type="Rhea" id="RHEA-COMP:9561"/>
        <dbReference type="Rhea" id="RHEA-COMP:9562"/>
        <dbReference type="ChEBI" id="CHEBI:15378"/>
        <dbReference type="ChEBI" id="CHEBI:17757"/>
        <dbReference type="ChEBI" id="CHEBI:57540"/>
        <dbReference type="ChEBI" id="CHEBI:57945"/>
        <dbReference type="ChEBI" id="CHEBI:62192"/>
    </reaction>
</comment>